<evidence type="ECO:0000313" key="7">
    <source>
        <dbReference type="EMBL" id="AUH34426.1"/>
    </source>
</evidence>
<sequence>MASAVANHGWNLLDRGKTDLLSVRDAITTAIRQERALIDCEAIGKMSAETPGGRAFFFFFNHGDAEDDEPKPRKKQSEPSNSGPATAKIEPPPARPVPPRRKPARTATGFSSRISDIVARVTDTHERSGRANAKTLTQMRAVVDLFCEITSVDDIRDLHQRHLAYFVATLDKLPPAYRRSAKERDKPISEIIAEAEASGASVGLSVATINRNIVHLGKVVKAARAEGITVDATVNPSLLRRYLKRTAKEEREPFTPDDVTRIFSAPAWQGCKSVKRRREPGEVIVKDWLYWVPLIAVYSGARREEICGLETADVSAIDGIPVLHIRPNARRGLKNPQSERIVPVHPHLVELGFLDFADKQREAGHSDLFNDLRRKSSASQIGDSMDYLWRNIQSDRLGSQPKKSFHSFRHYAVQGLRAESNVEKHVRAELFGHLVGDIEDDRYGGRAPIASLRSAVEALPRVM</sequence>
<dbReference type="EMBL" id="CP025408">
    <property type="protein sequence ID" value="AUH34426.1"/>
    <property type="molecule type" value="Genomic_DNA"/>
</dbReference>
<dbReference type="InterPro" id="IPR011010">
    <property type="entry name" value="DNA_brk_join_enz"/>
</dbReference>
<dbReference type="PANTHER" id="PTHR30349:SF41">
    <property type="entry name" value="INTEGRASE_RECOMBINASE PROTEIN MJ0367-RELATED"/>
    <property type="match status" value="1"/>
</dbReference>
<evidence type="ECO:0000259" key="6">
    <source>
        <dbReference type="PROSITE" id="PS51898"/>
    </source>
</evidence>
<feature type="region of interest" description="Disordered" evidence="5">
    <location>
        <begin position="66"/>
        <end position="109"/>
    </location>
</feature>
<keyword evidence="8" id="KW-1185">Reference proteome</keyword>
<accession>A0A2K9EU93</accession>
<keyword evidence="2" id="KW-0229">DNA integration</keyword>
<dbReference type="InterPro" id="IPR050090">
    <property type="entry name" value="Tyrosine_recombinase_XerCD"/>
</dbReference>
<dbReference type="KEGG" id="paro:CUV01_14440"/>
<dbReference type="Proteomes" id="UP000233742">
    <property type="component" value="Chromosome"/>
</dbReference>
<dbReference type="GO" id="GO:0015074">
    <property type="term" value="P:DNA integration"/>
    <property type="evidence" value="ECO:0007669"/>
    <property type="project" value="UniProtKB-KW"/>
</dbReference>
<dbReference type="CDD" id="cd01184">
    <property type="entry name" value="INT_C_like_1"/>
    <property type="match status" value="1"/>
</dbReference>
<reference evidence="7 8" key="1">
    <citation type="submission" date="2017-12" db="EMBL/GenBank/DDBJ databases">
        <authorList>
            <person name="Hurst M.R.H."/>
        </authorList>
    </citation>
    <scope>NUCLEOTIDE SEQUENCE [LARGE SCALE GENOMIC DNA]</scope>
    <source>
        <strain evidence="7 8">BM15</strain>
    </source>
</reference>
<dbReference type="InterPro" id="IPR002104">
    <property type="entry name" value="Integrase_catalytic"/>
</dbReference>
<evidence type="ECO:0000256" key="1">
    <source>
        <dbReference type="ARBA" id="ARBA00008857"/>
    </source>
</evidence>
<dbReference type="AlphaFoldDB" id="A0A2K9EU93"/>
<dbReference type="SUPFAM" id="SSF56349">
    <property type="entry name" value="DNA breaking-rejoining enzymes"/>
    <property type="match status" value="1"/>
</dbReference>
<evidence type="ECO:0000256" key="4">
    <source>
        <dbReference type="ARBA" id="ARBA00023172"/>
    </source>
</evidence>
<evidence type="ECO:0000256" key="2">
    <source>
        <dbReference type="ARBA" id="ARBA00022908"/>
    </source>
</evidence>
<dbReference type="PANTHER" id="PTHR30349">
    <property type="entry name" value="PHAGE INTEGRASE-RELATED"/>
    <property type="match status" value="1"/>
</dbReference>
<name>A0A2K9EU93_9RHOB</name>
<evidence type="ECO:0000256" key="3">
    <source>
        <dbReference type="ARBA" id="ARBA00023125"/>
    </source>
</evidence>
<keyword evidence="3" id="KW-0238">DNA-binding</keyword>
<evidence type="ECO:0000256" key="5">
    <source>
        <dbReference type="SAM" id="MobiDB-lite"/>
    </source>
</evidence>
<proteinExistence type="inferred from homology"/>
<protein>
    <recommendedName>
        <fullName evidence="6">Tyr recombinase domain-containing protein</fullName>
    </recommendedName>
</protein>
<gene>
    <name evidence="7" type="ORF">CUV01_14440</name>
</gene>
<dbReference type="GO" id="GO:0003677">
    <property type="term" value="F:DNA binding"/>
    <property type="evidence" value="ECO:0007669"/>
    <property type="project" value="UniProtKB-KW"/>
</dbReference>
<dbReference type="InterPro" id="IPR013762">
    <property type="entry name" value="Integrase-like_cat_sf"/>
</dbReference>
<comment type="similarity">
    <text evidence="1">Belongs to the 'phage' integrase family.</text>
</comment>
<organism evidence="7 8">
    <name type="scientific">Paracoccus tegillarcae</name>
    <dbReference type="NCBI Taxonomy" id="1529068"/>
    <lineage>
        <taxon>Bacteria</taxon>
        <taxon>Pseudomonadati</taxon>
        <taxon>Pseudomonadota</taxon>
        <taxon>Alphaproteobacteria</taxon>
        <taxon>Rhodobacterales</taxon>
        <taxon>Paracoccaceae</taxon>
        <taxon>Paracoccus</taxon>
    </lineage>
</organism>
<evidence type="ECO:0000313" key="8">
    <source>
        <dbReference type="Proteomes" id="UP000233742"/>
    </source>
</evidence>
<keyword evidence="4" id="KW-0233">DNA recombination</keyword>
<dbReference type="PROSITE" id="PS51898">
    <property type="entry name" value="TYR_RECOMBINASE"/>
    <property type="match status" value="1"/>
</dbReference>
<feature type="domain" description="Tyr recombinase" evidence="6">
    <location>
        <begin position="249"/>
        <end position="457"/>
    </location>
</feature>
<dbReference type="GO" id="GO:0006310">
    <property type="term" value="P:DNA recombination"/>
    <property type="evidence" value="ECO:0007669"/>
    <property type="project" value="UniProtKB-KW"/>
</dbReference>
<dbReference type="Gene3D" id="1.10.443.10">
    <property type="entry name" value="Intergrase catalytic core"/>
    <property type="match status" value="1"/>
</dbReference>